<dbReference type="Pfam" id="PF07690">
    <property type="entry name" value="MFS_1"/>
    <property type="match status" value="1"/>
</dbReference>
<gene>
    <name evidence="8" type="ORF">D6D01_09840</name>
</gene>
<dbReference type="InterPro" id="IPR020846">
    <property type="entry name" value="MFS_dom"/>
</dbReference>
<feature type="transmembrane region" description="Helical" evidence="6">
    <location>
        <begin position="299"/>
        <end position="317"/>
    </location>
</feature>
<evidence type="ECO:0000259" key="7">
    <source>
        <dbReference type="PROSITE" id="PS50850"/>
    </source>
</evidence>
<feature type="transmembrane region" description="Helical" evidence="6">
    <location>
        <begin position="176"/>
        <end position="197"/>
    </location>
</feature>
<comment type="caution">
    <text evidence="8">The sequence shown here is derived from an EMBL/GenBank/DDBJ whole genome shotgun (WGS) entry which is preliminary data.</text>
</comment>
<dbReference type="AlphaFoldDB" id="A0A4S9JWK8"/>
<feature type="transmembrane region" description="Helical" evidence="6">
    <location>
        <begin position="265"/>
        <end position="287"/>
    </location>
</feature>
<evidence type="ECO:0000256" key="6">
    <source>
        <dbReference type="SAM" id="Phobius"/>
    </source>
</evidence>
<evidence type="ECO:0000256" key="2">
    <source>
        <dbReference type="ARBA" id="ARBA00022448"/>
    </source>
</evidence>
<evidence type="ECO:0000256" key="4">
    <source>
        <dbReference type="ARBA" id="ARBA00022989"/>
    </source>
</evidence>
<evidence type="ECO:0000256" key="1">
    <source>
        <dbReference type="ARBA" id="ARBA00004141"/>
    </source>
</evidence>
<feature type="transmembrane region" description="Helical" evidence="6">
    <location>
        <begin position="416"/>
        <end position="434"/>
    </location>
</feature>
<keyword evidence="2" id="KW-0813">Transport</keyword>
<dbReference type="InterPro" id="IPR005829">
    <property type="entry name" value="Sugar_transporter_CS"/>
</dbReference>
<dbReference type="SUPFAM" id="SSF103473">
    <property type="entry name" value="MFS general substrate transporter"/>
    <property type="match status" value="1"/>
</dbReference>
<feature type="transmembrane region" description="Helical" evidence="6">
    <location>
        <begin position="119"/>
        <end position="137"/>
    </location>
</feature>
<protein>
    <submittedName>
        <fullName evidence="8">MFS general substrate transporter</fullName>
    </submittedName>
</protein>
<dbReference type="Proteomes" id="UP000306584">
    <property type="component" value="Unassembled WGS sequence"/>
</dbReference>
<feature type="transmembrane region" description="Helical" evidence="6">
    <location>
        <begin position="209"/>
        <end position="231"/>
    </location>
</feature>
<feature type="domain" description="Major facilitator superfamily (MFS) profile" evidence="7">
    <location>
        <begin position="15"/>
        <end position="437"/>
    </location>
</feature>
<feature type="transmembrane region" description="Helical" evidence="6">
    <location>
        <begin position="85"/>
        <end position="107"/>
    </location>
</feature>
<dbReference type="Gene3D" id="1.20.1250.20">
    <property type="entry name" value="MFS general substrate transporter like domains"/>
    <property type="match status" value="1"/>
</dbReference>
<keyword evidence="5 6" id="KW-0472">Membrane</keyword>
<feature type="transmembrane region" description="Helical" evidence="6">
    <location>
        <begin position="350"/>
        <end position="371"/>
    </location>
</feature>
<evidence type="ECO:0000313" key="8">
    <source>
        <dbReference type="EMBL" id="THY06815.1"/>
    </source>
</evidence>
<keyword evidence="4 6" id="KW-1133">Transmembrane helix</keyword>
<evidence type="ECO:0000313" key="9">
    <source>
        <dbReference type="Proteomes" id="UP000306584"/>
    </source>
</evidence>
<dbReference type="PROSITE" id="PS50850">
    <property type="entry name" value="MFS"/>
    <property type="match status" value="1"/>
</dbReference>
<dbReference type="GO" id="GO:0016020">
    <property type="term" value="C:membrane"/>
    <property type="evidence" value="ECO:0007669"/>
    <property type="project" value="UniProtKB-SubCell"/>
</dbReference>
<name>A0A4S9JWK8_AURPU</name>
<reference evidence="8 9" key="1">
    <citation type="submission" date="2018-10" db="EMBL/GenBank/DDBJ databases">
        <title>Fifty Aureobasidium pullulans genomes reveal a recombining polyextremotolerant generalist.</title>
        <authorList>
            <person name="Gostincar C."/>
            <person name="Turk M."/>
            <person name="Zajc J."/>
            <person name="Gunde-Cimerman N."/>
        </authorList>
    </citation>
    <scope>NUCLEOTIDE SEQUENCE [LARGE SCALE GENOMIC DNA]</scope>
    <source>
        <strain evidence="8 9">EXF-6604</strain>
    </source>
</reference>
<dbReference type="InterPro" id="IPR011701">
    <property type="entry name" value="MFS"/>
</dbReference>
<proteinExistence type="predicted"/>
<dbReference type="FunFam" id="1.20.1250.20:FF:000223">
    <property type="entry name" value="Major facilitator superfamily domain-containing protein"/>
    <property type="match status" value="1"/>
</dbReference>
<dbReference type="InterPro" id="IPR036259">
    <property type="entry name" value="MFS_trans_sf"/>
</dbReference>
<comment type="subcellular location">
    <subcellularLocation>
        <location evidence="1">Membrane</location>
        <topology evidence="1">Multi-pass membrane protein</topology>
    </subcellularLocation>
</comment>
<sequence length="440" mass="47469">MSQAAAVTPERRKQVLKVLFISLLLDLISFTFILPLFPKLLEFYRAVDASVTSSSSSPTLLSRVLGLLNAYKNTFAKPINDRYDIVLLGGALGSLFSFCQAIASPVIGRLSDRYGRRTALLWSMAGNILSVALWVAATDFRTFLASRVVGGLSEGNVQLAMAIATDISDDKQRGATMALVGACFSIAFTFGPALGAALSNVTIVQSNPFATAAGFSLFLIVTETLYLYFYLPETHIVSSTSRKEKKTDEARKITARRTNSNSHALLNFTHLAFILFFSGMEFSLPFMTYDLFNYGSKHTGRLLGFIGIIASVLQGTVTRRLHPLRVVQLGVVSCLFAFILLARLTTEAQLYGAAALLAVTSATVVTGLNSLSSFEADASERGNKLGNHRSFGQIGRTLGPLSFCSLYWWAGRDVAYAVGATGMLGVVALAFGGLRKPIQA</sequence>
<dbReference type="PANTHER" id="PTHR23504">
    <property type="entry name" value="MAJOR FACILITATOR SUPERFAMILY DOMAIN-CONTAINING PROTEIN 10"/>
    <property type="match status" value="1"/>
</dbReference>
<feature type="transmembrane region" description="Helical" evidence="6">
    <location>
        <begin position="18"/>
        <end position="37"/>
    </location>
</feature>
<dbReference type="GO" id="GO:0022857">
    <property type="term" value="F:transmembrane transporter activity"/>
    <property type="evidence" value="ECO:0007669"/>
    <property type="project" value="InterPro"/>
</dbReference>
<evidence type="ECO:0000256" key="3">
    <source>
        <dbReference type="ARBA" id="ARBA00022692"/>
    </source>
</evidence>
<evidence type="ECO:0000256" key="5">
    <source>
        <dbReference type="ARBA" id="ARBA00023136"/>
    </source>
</evidence>
<dbReference type="PANTHER" id="PTHR23504:SF31">
    <property type="entry name" value="MAJOR FACILITATOR SUPERFAMILY DOMAIN-CONTAINING PROTEIN 10"/>
    <property type="match status" value="1"/>
</dbReference>
<dbReference type="EMBL" id="QZBD01000748">
    <property type="protein sequence ID" value="THY06815.1"/>
    <property type="molecule type" value="Genomic_DNA"/>
</dbReference>
<organism evidence="8 9">
    <name type="scientific">Aureobasidium pullulans</name>
    <name type="common">Black yeast</name>
    <name type="synonym">Pullularia pullulans</name>
    <dbReference type="NCBI Taxonomy" id="5580"/>
    <lineage>
        <taxon>Eukaryota</taxon>
        <taxon>Fungi</taxon>
        <taxon>Dikarya</taxon>
        <taxon>Ascomycota</taxon>
        <taxon>Pezizomycotina</taxon>
        <taxon>Dothideomycetes</taxon>
        <taxon>Dothideomycetidae</taxon>
        <taxon>Dothideales</taxon>
        <taxon>Saccotheciaceae</taxon>
        <taxon>Aureobasidium</taxon>
    </lineage>
</organism>
<accession>A0A4S9JWK8</accession>
<feature type="transmembrane region" description="Helical" evidence="6">
    <location>
        <begin position="391"/>
        <end position="410"/>
    </location>
</feature>
<feature type="transmembrane region" description="Helical" evidence="6">
    <location>
        <begin position="324"/>
        <end position="344"/>
    </location>
</feature>
<keyword evidence="3 6" id="KW-0812">Transmembrane</keyword>
<dbReference type="PROSITE" id="PS00216">
    <property type="entry name" value="SUGAR_TRANSPORT_1"/>
    <property type="match status" value="1"/>
</dbReference>